<dbReference type="OrthoDB" id="1731983at2759"/>
<dbReference type="EMBL" id="AMGX01000036">
    <property type="protein sequence ID" value="EXJ56260.1"/>
    <property type="molecule type" value="Genomic_DNA"/>
</dbReference>
<dbReference type="InterPro" id="IPR036291">
    <property type="entry name" value="NAD(P)-bd_dom_sf"/>
</dbReference>
<comment type="caution">
    <text evidence="2">The sequence shown here is derived from an EMBL/GenBank/DDBJ whole genome shotgun (WGS) entry which is preliminary data.</text>
</comment>
<name>W9VT91_9EURO</name>
<keyword evidence="3" id="KW-1185">Reference proteome</keyword>
<dbReference type="HOGENOM" id="CLU_030125_0_0_1"/>
<evidence type="ECO:0000313" key="2">
    <source>
        <dbReference type="EMBL" id="EXJ56260.1"/>
    </source>
</evidence>
<dbReference type="CDD" id="cd08948">
    <property type="entry name" value="5beta-POR_like_SDR_a"/>
    <property type="match status" value="1"/>
</dbReference>
<proteinExistence type="predicted"/>
<evidence type="ECO:0000259" key="1">
    <source>
        <dbReference type="Pfam" id="PF22917"/>
    </source>
</evidence>
<dbReference type="PANTHER" id="PTHR32487:SF0">
    <property type="entry name" value="3-OXO-DELTA(4,5)-STEROID 5-BETA-REDUCTASE"/>
    <property type="match status" value="1"/>
</dbReference>
<dbReference type="SUPFAM" id="SSF51735">
    <property type="entry name" value="NAD(P)-binding Rossmann-fold domains"/>
    <property type="match status" value="1"/>
</dbReference>
<sequence length="376" mass="42272">MSLAAKQVAFVTGANGVTGQYLVSQLAREPKWSRIIATSRHPPYNLPQSARVTFHKYDLNKDVDTVMEALEAMGATRVTHFFHMAYIHHDSFEKQYEYNVPFFENILTAVETLNGDTLQRVVLQTGAKHYGQAYKAPPRQPITEDLGRLGLDGPPNFYYPQEDFMFELQKGKRWTWSVTRPFLISGVSAGSGQSFTCTAAIYFTIQKALDEPAVFPVPTDGDNCYAKRQDFSSASNIAAFTSYLATHAGGANQAYNIVDNDASETTFADLWEYMGSYFGVSVTTRPGFDLARDIEDKLKAGVWGQIVDRYGGDKDACERFATWRFFAWAMGNAPWGSHVSMDKAGREIGWTVQWDTRQDIKRVFDTMRKEGIIPTI</sequence>
<dbReference type="Pfam" id="PF22917">
    <property type="entry name" value="PRISE"/>
    <property type="match status" value="1"/>
</dbReference>
<dbReference type="GeneID" id="19197402"/>
<protein>
    <recommendedName>
        <fullName evidence="1">PRISE-like Rossmann-fold domain-containing protein</fullName>
    </recommendedName>
</protein>
<accession>W9VT91</accession>
<dbReference type="RefSeq" id="XP_007751475.1">
    <property type="nucleotide sequence ID" value="XM_007753285.1"/>
</dbReference>
<organism evidence="2 3">
    <name type="scientific">Cladophialophora psammophila CBS 110553</name>
    <dbReference type="NCBI Taxonomy" id="1182543"/>
    <lineage>
        <taxon>Eukaryota</taxon>
        <taxon>Fungi</taxon>
        <taxon>Dikarya</taxon>
        <taxon>Ascomycota</taxon>
        <taxon>Pezizomycotina</taxon>
        <taxon>Eurotiomycetes</taxon>
        <taxon>Chaetothyriomycetidae</taxon>
        <taxon>Chaetothyriales</taxon>
        <taxon>Herpotrichiellaceae</taxon>
        <taxon>Cladophialophora</taxon>
    </lineage>
</organism>
<dbReference type="eggNOG" id="ENOG502QSRH">
    <property type="taxonomic scope" value="Eukaryota"/>
</dbReference>
<dbReference type="STRING" id="1182543.W9VT91"/>
<reference evidence="2 3" key="1">
    <citation type="submission" date="2013-03" db="EMBL/GenBank/DDBJ databases">
        <title>The Genome Sequence of Cladophialophora psammophila CBS 110553.</title>
        <authorList>
            <consortium name="The Broad Institute Genomics Platform"/>
            <person name="Cuomo C."/>
            <person name="de Hoog S."/>
            <person name="Gorbushina A."/>
            <person name="Walker B."/>
            <person name="Young S.K."/>
            <person name="Zeng Q."/>
            <person name="Gargeya S."/>
            <person name="Fitzgerald M."/>
            <person name="Haas B."/>
            <person name="Abouelleil A."/>
            <person name="Allen A.W."/>
            <person name="Alvarado L."/>
            <person name="Arachchi H.M."/>
            <person name="Berlin A.M."/>
            <person name="Chapman S.B."/>
            <person name="Gainer-Dewar J."/>
            <person name="Goldberg J."/>
            <person name="Griggs A."/>
            <person name="Gujja S."/>
            <person name="Hansen M."/>
            <person name="Howarth C."/>
            <person name="Imamovic A."/>
            <person name="Ireland A."/>
            <person name="Larimer J."/>
            <person name="McCowan C."/>
            <person name="Murphy C."/>
            <person name="Pearson M."/>
            <person name="Poon T.W."/>
            <person name="Priest M."/>
            <person name="Roberts A."/>
            <person name="Saif S."/>
            <person name="Shea T."/>
            <person name="Sisk P."/>
            <person name="Sykes S."/>
            <person name="Wortman J."/>
            <person name="Nusbaum C."/>
            <person name="Birren B."/>
        </authorList>
    </citation>
    <scope>NUCLEOTIDE SEQUENCE [LARGE SCALE GENOMIC DNA]</scope>
    <source>
        <strain evidence="2 3">CBS 110553</strain>
    </source>
</reference>
<dbReference type="AlphaFoldDB" id="W9VT91"/>
<dbReference type="PANTHER" id="PTHR32487">
    <property type="entry name" value="3-OXO-DELTA(4,5)-STEROID 5-BETA-REDUCTASE"/>
    <property type="match status" value="1"/>
</dbReference>
<dbReference type="Proteomes" id="UP000019471">
    <property type="component" value="Unassembled WGS sequence"/>
</dbReference>
<feature type="domain" description="PRISE-like Rossmann-fold" evidence="1">
    <location>
        <begin position="10"/>
        <end position="374"/>
    </location>
</feature>
<dbReference type="Gene3D" id="3.40.50.720">
    <property type="entry name" value="NAD(P)-binding Rossmann-like Domain"/>
    <property type="match status" value="1"/>
</dbReference>
<evidence type="ECO:0000313" key="3">
    <source>
        <dbReference type="Proteomes" id="UP000019471"/>
    </source>
</evidence>
<dbReference type="InterPro" id="IPR055222">
    <property type="entry name" value="PRISE-like_Rossmann-fold"/>
</dbReference>
<gene>
    <name evidence="2" type="ORF">A1O5_12716</name>
</gene>